<sequence>MAVQANANTQIVYKPETTFGVAASATAGQLLRRVSTSLATNKDTFTSAEVRSDMQIADVRHGARSVRGNVEGELSTQSYDDWLEALMRGTWAAGVSTSPTDFATGVTVAGSGTGSTLTFSGAGNLLTKGFKVGDIVRATGLTATANNNVNLRITALTSTVMTVYPALTVQVQQATGWTVSVPGKKLTMGTIQRSFTLEQQLSDIAVYEQYTGVRIGGAQFAAQPNGISTVSWELMGQNGTAGSGPYFASPTAQTNTGVVSGVDGALRLNGKEQAVVTGAQLNFTNNLSMGPVIGSTVSPNIFYGRMVCTGSVSAYLEDVSLISAFLNESEIDLVLQLEASGTDPQDFLAFNMQRIKLNGATKTIGADGGVIAQFPFQALLKSGGTGTAYDQSTLTIQRSNS</sequence>
<dbReference type="EMBL" id="LR796173">
    <property type="protein sequence ID" value="CAB4123796.1"/>
    <property type="molecule type" value="Genomic_DNA"/>
</dbReference>
<dbReference type="InterPro" id="IPR044000">
    <property type="entry name" value="Phage_tube_2"/>
</dbReference>
<proteinExistence type="predicted"/>
<accession>A0A6J5KRA9</accession>
<name>A0A6J5KRA9_9CAUD</name>
<dbReference type="Pfam" id="PF18906">
    <property type="entry name" value="Phage_tube_2"/>
    <property type="match status" value="2"/>
</dbReference>
<organism evidence="2">
    <name type="scientific">uncultured Caudovirales phage</name>
    <dbReference type="NCBI Taxonomy" id="2100421"/>
    <lineage>
        <taxon>Viruses</taxon>
        <taxon>Duplodnaviria</taxon>
        <taxon>Heunggongvirae</taxon>
        <taxon>Uroviricota</taxon>
        <taxon>Caudoviricetes</taxon>
        <taxon>Peduoviridae</taxon>
        <taxon>Maltschvirus</taxon>
        <taxon>Maltschvirus maltsch</taxon>
    </lineage>
</organism>
<evidence type="ECO:0008006" key="3">
    <source>
        <dbReference type="Google" id="ProtNLM"/>
    </source>
</evidence>
<gene>
    <name evidence="1" type="ORF">UFOVP32_12</name>
    <name evidence="2" type="ORF">UFOVP50_64</name>
</gene>
<reference evidence="2" key="1">
    <citation type="submission" date="2020-04" db="EMBL/GenBank/DDBJ databases">
        <authorList>
            <person name="Chiriac C."/>
            <person name="Salcher M."/>
            <person name="Ghai R."/>
            <person name="Kavagutti S V."/>
        </authorList>
    </citation>
    <scope>NUCLEOTIDE SEQUENCE</scope>
</reference>
<evidence type="ECO:0000313" key="1">
    <source>
        <dbReference type="EMBL" id="CAB4122361.1"/>
    </source>
</evidence>
<evidence type="ECO:0000313" key="2">
    <source>
        <dbReference type="EMBL" id="CAB4123796.1"/>
    </source>
</evidence>
<protein>
    <recommendedName>
        <fullName evidence="3">Major tail protein</fullName>
    </recommendedName>
</protein>
<dbReference type="EMBL" id="LR796160">
    <property type="protein sequence ID" value="CAB4122361.1"/>
    <property type="molecule type" value="Genomic_DNA"/>
</dbReference>